<dbReference type="SUPFAM" id="SSF51735">
    <property type="entry name" value="NAD(P)-binding Rossmann-fold domains"/>
    <property type="match status" value="1"/>
</dbReference>
<evidence type="ECO:0000256" key="1">
    <source>
        <dbReference type="ARBA" id="ARBA00006484"/>
    </source>
</evidence>
<dbReference type="PANTHER" id="PTHR24320:SF272">
    <property type="entry name" value="NAD(P)-BINDING ROSSMANN-FOLD SUPERFAMILY PROTEIN"/>
    <property type="match status" value="1"/>
</dbReference>
<dbReference type="PRINTS" id="PR00081">
    <property type="entry name" value="GDHRDH"/>
</dbReference>
<accession>A0A382E2T4</accession>
<dbReference type="Gene3D" id="3.40.50.720">
    <property type="entry name" value="NAD(P)-binding Rossmann-like Domain"/>
    <property type="match status" value="1"/>
</dbReference>
<dbReference type="PANTHER" id="PTHR24320">
    <property type="entry name" value="RETINOL DEHYDROGENASE"/>
    <property type="match status" value="1"/>
</dbReference>
<protein>
    <recommendedName>
        <fullName evidence="4">Short-chain dehydrogenase</fullName>
    </recommendedName>
</protein>
<dbReference type="Pfam" id="PF00106">
    <property type="entry name" value="adh_short"/>
    <property type="match status" value="1"/>
</dbReference>
<name>A0A382E2T4_9ZZZZ</name>
<sequence>MLKEEALSKWNEETTTNEILEGVDLSGVKVLVTGASGGLGEETSRALAAAGASVIMAARDNIKNSEAKERILSSYSEAKLELHELNLASLQDVRSSAEEFLSKNESLDLLVNNAGIMCTPFGHTTDGFEQQFGVNHLGHYLFTGLLMPSLEKSGSSRVVCLSSGAHLICGVDLDDPMFERRDYDGWDSYGQSKSANALFAREFDRRYAEKGIHAFSVHPGMIFTELGRHMTEEDMASLMERRKAQISADEDSNSSDNMMSPKTVEAGAATTVWACVDDTLEAQGGHYLADCQLGVPLASEDSSPGSCSMASHILDDKAAEKLWELSEQLTGAVFD</sequence>
<evidence type="ECO:0000313" key="3">
    <source>
        <dbReference type="EMBL" id="SVB45086.1"/>
    </source>
</evidence>
<dbReference type="InterPro" id="IPR002347">
    <property type="entry name" value="SDR_fam"/>
</dbReference>
<evidence type="ECO:0000256" key="2">
    <source>
        <dbReference type="ARBA" id="ARBA00023002"/>
    </source>
</evidence>
<dbReference type="InterPro" id="IPR036291">
    <property type="entry name" value="NAD(P)-bd_dom_sf"/>
</dbReference>
<dbReference type="GO" id="GO:0016491">
    <property type="term" value="F:oxidoreductase activity"/>
    <property type="evidence" value="ECO:0007669"/>
    <property type="project" value="UniProtKB-KW"/>
</dbReference>
<gene>
    <name evidence="3" type="ORF">METZ01_LOCUS197940</name>
</gene>
<reference evidence="3" key="1">
    <citation type="submission" date="2018-05" db="EMBL/GenBank/DDBJ databases">
        <authorList>
            <person name="Lanie J.A."/>
            <person name="Ng W.-L."/>
            <person name="Kazmierczak K.M."/>
            <person name="Andrzejewski T.M."/>
            <person name="Davidsen T.M."/>
            <person name="Wayne K.J."/>
            <person name="Tettelin H."/>
            <person name="Glass J.I."/>
            <person name="Rusch D."/>
            <person name="Podicherti R."/>
            <person name="Tsui H.-C.T."/>
            <person name="Winkler M.E."/>
        </authorList>
    </citation>
    <scope>NUCLEOTIDE SEQUENCE</scope>
</reference>
<proteinExistence type="inferred from homology"/>
<dbReference type="AlphaFoldDB" id="A0A382E2T4"/>
<evidence type="ECO:0008006" key="4">
    <source>
        <dbReference type="Google" id="ProtNLM"/>
    </source>
</evidence>
<comment type="similarity">
    <text evidence="1">Belongs to the short-chain dehydrogenases/reductases (SDR) family.</text>
</comment>
<dbReference type="EMBL" id="UINC01042444">
    <property type="protein sequence ID" value="SVB45086.1"/>
    <property type="molecule type" value="Genomic_DNA"/>
</dbReference>
<organism evidence="3">
    <name type="scientific">marine metagenome</name>
    <dbReference type="NCBI Taxonomy" id="408172"/>
    <lineage>
        <taxon>unclassified sequences</taxon>
        <taxon>metagenomes</taxon>
        <taxon>ecological metagenomes</taxon>
    </lineage>
</organism>
<dbReference type="CDD" id="cd05327">
    <property type="entry name" value="retinol-DH_like_SDR_c_like"/>
    <property type="match status" value="1"/>
</dbReference>
<keyword evidence="2" id="KW-0560">Oxidoreductase</keyword>